<dbReference type="EMBL" id="JBHMCR010000005">
    <property type="protein sequence ID" value="MFB9520336.1"/>
    <property type="molecule type" value="Genomic_DNA"/>
</dbReference>
<protein>
    <submittedName>
        <fullName evidence="2">CGNR zinc finger domain-containing protein</fullName>
    </submittedName>
</protein>
<keyword evidence="3" id="KW-1185">Reference proteome</keyword>
<dbReference type="Proteomes" id="UP001589718">
    <property type="component" value="Unassembled WGS sequence"/>
</dbReference>
<evidence type="ECO:0000259" key="1">
    <source>
        <dbReference type="Pfam" id="PF11706"/>
    </source>
</evidence>
<dbReference type="Gene3D" id="1.10.3300.10">
    <property type="entry name" value="Jann2411-like domain"/>
    <property type="match status" value="1"/>
</dbReference>
<sequence length="194" mass="20804">MKIQFSHYATGAGVATDLVNTSARVRTDIGEVLTTPQALTAFLAEHDVRLDALPPGTAPTEDDLAAVLALRQETRALLEAATEDEVAEGANRLTARATSDLSLLRDDDGRLQWHIATTPGASVADELAALVGTGLLGVLHTLGHSRFRPCQSPTCTGLFVDTSKAGRRCYCIPNLCGNRLHAAKHRARRRDAQR</sequence>
<dbReference type="InterPro" id="IPR021005">
    <property type="entry name" value="Znf_CGNR"/>
</dbReference>
<dbReference type="Pfam" id="PF11706">
    <property type="entry name" value="zf-CGNR"/>
    <property type="match status" value="1"/>
</dbReference>
<dbReference type="InterPro" id="IPR010852">
    <property type="entry name" value="ABATE"/>
</dbReference>
<proteinExistence type="predicted"/>
<feature type="domain" description="Zinc finger CGNR" evidence="1">
    <location>
        <begin position="146"/>
        <end position="189"/>
    </location>
</feature>
<organism evidence="2 3">
    <name type="scientific">Streptomyces cremeus</name>
    <dbReference type="NCBI Taxonomy" id="66881"/>
    <lineage>
        <taxon>Bacteria</taxon>
        <taxon>Bacillati</taxon>
        <taxon>Actinomycetota</taxon>
        <taxon>Actinomycetes</taxon>
        <taxon>Kitasatosporales</taxon>
        <taxon>Streptomycetaceae</taxon>
        <taxon>Streptomyces</taxon>
    </lineage>
</organism>
<dbReference type="PANTHER" id="PTHR35525">
    <property type="entry name" value="BLL6575 PROTEIN"/>
    <property type="match status" value="1"/>
</dbReference>
<gene>
    <name evidence="2" type="ORF">ACFFTU_10300</name>
</gene>
<dbReference type="PANTHER" id="PTHR35525:SF3">
    <property type="entry name" value="BLL6575 PROTEIN"/>
    <property type="match status" value="1"/>
</dbReference>
<comment type="caution">
    <text evidence="2">The sequence shown here is derived from an EMBL/GenBank/DDBJ whole genome shotgun (WGS) entry which is preliminary data.</text>
</comment>
<dbReference type="InterPro" id="IPR023286">
    <property type="entry name" value="ABATE_dom_sf"/>
</dbReference>
<dbReference type="SUPFAM" id="SSF160904">
    <property type="entry name" value="Jann2411-like"/>
    <property type="match status" value="1"/>
</dbReference>
<evidence type="ECO:0000313" key="2">
    <source>
        <dbReference type="EMBL" id="MFB9520336.1"/>
    </source>
</evidence>
<evidence type="ECO:0000313" key="3">
    <source>
        <dbReference type="Proteomes" id="UP001589718"/>
    </source>
</evidence>
<accession>A0ABV5PCU4</accession>
<dbReference type="RefSeq" id="WP_345227732.1">
    <property type="nucleotide sequence ID" value="NZ_BAAAXE010000014.1"/>
</dbReference>
<reference evidence="2 3" key="1">
    <citation type="submission" date="2024-09" db="EMBL/GenBank/DDBJ databases">
        <authorList>
            <person name="Sun Q."/>
            <person name="Mori K."/>
        </authorList>
    </citation>
    <scope>NUCLEOTIDE SEQUENCE [LARGE SCALE GENOMIC DNA]</scope>
    <source>
        <strain evidence="2 3">JCM 4362</strain>
    </source>
</reference>
<name>A0ABV5PCU4_STRCM</name>
<dbReference type="Pfam" id="PF07336">
    <property type="entry name" value="ABATE"/>
    <property type="match status" value="1"/>
</dbReference>